<feature type="compositionally biased region" description="Polar residues" evidence="1">
    <location>
        <begin position="171"/>
        <end position="180"/>
    </location>
</feature>
<dbReference type="FunFam" id="3.40.1810.10:FF:000023">
    <property type="entry name" value="MADS-box protein-like"/>
    <property type="match status" value="1"/>
</dbReference>
<dbReference type="GO" id="GO:0000978">
    <property type="term" value="F:RNA polymerase II cis-regulatory region sequence-specific DNA binding"/>
    <property type="evidence" value="ECO:0007669"/>
    <property type="project" value="TreeGrafter"/>
</dbReference>
<name>A0A8T1ZN40_9BRAS</name>
<reference evidence="3 4" key="1">
    <citation type="submission" date="2020-12" db="EMBL/GenBank/DDBJ databases">
        <title>Concerted genomic and epigenomic changes stabilize Arabidopsis allopolyploids.</title>
        <authorList>
            <person name="Chen Z."/>
        </authorList>
    </citation>
    <scope>NUCLEOTIDE SEQUENCE [LARGE SCALE GENOMIC DNA]</scope>
    <source>
        <strain evidence="3">Allo738</strain>
        <tissue evidence="3">Leaf</tissue>
    </source>
</reference>
<dbReference type="PROSITE" id="PS50066">
    <property type="entry name" value="MADS_BOX_2"/>
    <property type="match status" value="1"/>
</dbReference>
<dbReference type="InterPro" id="IPR002100">
    <property type="entry name" value="TF_MADSbox"/>
</dbReference>
<evidence type="ECO:0000313" key="3">
    <source>
        <dbReference type="EMBL" id="KAG7559580.1"/>
    </source>
</evidence>
<dbReference type="Proteomes" id="UP000694240">
    <property type="component" value="Chromosome 10"/>
</dbReference>
<dbReference type="GO" id="GO:0046983">
    <property type="term" value="F:protein dimerization activity"/>
    <property type="evidence" value="ECO:0007669"/>
    <property type="project" value="InterPro"/>
</dbReference>
<dbReference type="InterPro" id="IPR033897">
    <property type="entry name" value="SRF-like_MADS-box"/>
</dbReference>
<protein>
    <submittedName>
        <fullName evidence="3">Transcription factor MADS-box</fullName>
    </submittedName>
</protein>
<comment type="caution">
    <text evidence="3">The sequence shown here is derived from an EMBL/GenBank/DDBJ whole genome shotgun (WGS) entry which is preliminary data.</text>
</comment>
<evidence type="ECO:0000256" key="1">
    <source>
        <dbReference type="SAM" id="MobiDB-lite"/>
    </source>
</evidence>
<dbReference type="SMART" id="SM00432">
    <property type="entry name" value="MADS"/>
    <property type="match status" value="1"/>
</dbReference>
<dbReference type="Pfam" id="PF00319">
    <property type="entry name" value="SRF-TF"/>
    <property type="match status" value="1"/>
</dbReference>
<proteinExistence type="predicted"/>
<dbReference type="PANTHER" id="PTHR11945:SF674">
    <property type="entry name" value="AGAMOUS-LIKE 39-RELATED"/>
    <property type="match status" value="1"/>
</dbReference>
<dbReference type="EMBL" id="JAEFBK010000010">
    <property type="protein sequence ID" value="KAG7559580.1"/>
    <property type="molecule type" value="Genomic_DNA"/>
</dbReference>
<dbReference type="GO" id="GO:0000981">
    <property type="term" value="F:DNA-binding transcription factor activity, RNA polymerase II-specific"/>
    <property type="evidence" value="ECO:0007669"/>
    <property type="project" value="InterPro"/>
</dbReference>
<sequence>SKVSECTMRKRGTKRKIEIEKRFTKQQRSVACSKRRPTLFSKAADLCLLSGANIAVFVTSPDENSDVVYSFSGYSPASEIVDCYLNGKSPPRITNPQSKLGFWWEDPDLYRYCDDLYELKIIEERMMRTRKHLMDCLEKKEKSQIVSKTDQNPNTNEIFNNGGSSSSCSSQIASDLGQNPSTSSRSSSHIVSFDQNSYSSLEKIYGEPTSSQVTCFDQNPIFSSGESSCDHQSLYLVNEDPGFVNCLCETEGENNGMSVAQETQIQSMLNEDQTFWENLLKDDDNVFGLQNDNNLEVPLQDHSSTNEEDEFMIDISEFLSEEEEFEWPLF</sequence>
<gene>
    <name evidence="3" type="ORF">ISN45_Aa05g011730</name>
</gene>
<evidence type="ECO:0000313" key="4">
    <source>
        <dbReference type="Proteomes" id="UP000694240"/>
    </source>
</evidence>
<dbReference type="GO" id="GO:0045944">
    <property type="term" value="P:positive regulation of transcription by RNA polymerase II"/>
    <property type="evidence" value="ECO:0007669"/>
    <property type="project" value="InterPro"/>
</dbReference>
<feature type="compositionally biased region" description="Polar residues" evidence="1">
    <location>
        <begin position="144"/>
        <end position="163"/>
    </location>
</feature>
<dbReference type="CDD" id="cd00266">
    <property type="entry name" value="MADS_SRF_like"/>
    <property type="match status" value="1"/>
</dbReference>
<accession>A0A8T1ZN40</accession>
<feature type="non-terminal residue" evidence="3">
    <location>
        <position position="1"/>
    </location>
</feature>
<feature type="domain" description="MADS-box" evidence="2">
    <location>
        <begin position="12"/>
        <end position="60"/>
    </location>
</feature>
<dbReference type="AlphaFoldDB" id="A0A8T1ZN40"/>
<keyword evidence="4" id="KW-1185">Reference proteome</keyword>
<feature type="region of interest" description="Disordered" evidence="1">
    <location>
        <begin position="144"/>
        <end position="189"/>
    </location>
</feature>
<evidence type="ECO:0000259" key="2">
    <source>
        <dbReference type="PROSITE" id="PS50066"/>
    </source>
</evidence>
<organism evidence="3 4">
    <name type="scientific">Arabidopsis thaliana x Arabidopsis arenosa</name>
    <dbReference type="NCBI Taxonomy" id="1240361"/>
    <lineage>
        <taxon>Eukaryota</taxon>
        <taxon>Viridiplantae</taxon>
        <taxon>Streptophyta</taxon>
        <taxon>Embryophyta</taxon>
        <taxon>Tracheophyta</taxon>
        <taxon>Spermatophyta</taxon>
        <taxon>Magnoliopsida</taxon>
        <taxon>eudicotyledons</taxon>
        <taxon>Gunneridae</taxon>
        <taxon>Pentapetalae</taxon>
        <taxon>rosids</taxon>
        <taxon>malvids</taxon>
        <taxon>Brassicales</taxon>
        <taxon>Brassicaceae</taxon>
        <taxon>Camelineae</taxon>
        <taxon>Arabidopsis</taxon>
    </lineage>
</organism>
<dbReference type="PANTHER" id="PTHR11945">
    <property type="entry name" value="MADS BOX PROTEIN"/>
    <property type="match status" value="1"/>
</dbReference>